<accession>A0AAV0TMH4</accession>
<comment type="caution">
    <text evidence="1">The sequence shown here is derived from an EMBL/GenBank/DDBJ whole genome shotgun (WGS) entry which is preliminary data.</text>
</comment>
<dbReference type="AlphaFoldDB" id="A0AAV0TMH4"/>
<organism evidence="1 2">
    <name type="scientific">Hyaloperonospora brassicae</name>
    <name type="common">Brassica downy mildew</name>
    <name type="synonym">Peronospora brassicae</name>
    <dbReference type="NCBI Taxonomy" id="162125"/>
    <lineage>
        <taxon>Eukaryota</taxon>
        <taxon>Sar</taxon>
        <taxon>Stramenopiles</taxon>
        <taxon>Oomycota</taxon>
        <taxon>Peronosporomycetes</taxon>
        <taxon>Peronosporales</taxon>
        <taxon>Peronosporaceae</taxon>
        <taxon>Hyaloperonospora</taxon>
    </lineage>
</organism>
<keyword evidence="2" id="KW-1185">Reference proteome</keyword>
<sequence>MYRIIWCTICNEENRPEQLRVVLDKLSRDDLRAVKELIQTFEKEQANEPLKKTSELMSDLSSNDGVEAFEQTEEYIETLYPANLHILKNYVAAWNAAHKKDFSLLDFLVLLYGGVAKLAPALSIAKNGHFSGDDAELLQTEMLTKWLAHDTPVDEVFYLLELNTLGANDLTYEYLDTLDRYIALYKAKHPGADEDSAKCLRKHYDDGKVVRMIADAKKKSSYPNMVLRDLVKRWKFENSAISIVDVADKFREAMIYETSVLNLLLAFYGHVSDLARALSLAKKDTASRAKAEHLQLPMLTNWLQHKVPVEDVHKLLKPPDTRTAGLKFENMETLVQYMTLYNKLYPKAHMDIQTYLWNHFADGEIVRMIADAMEMSPYIEHILRDLVKQWKFENSAISIVDVADKFREAVSDEKTVLNLLLAFYGHESDLARAISLAKKDTASRVKAEHLQLTMLTSWLEKSEPVKFVHMLLKPPDTRTVDLKFENMETLVQYMTLYNKLYPKAHMDIFIYIRHYFGDVEIVRMIADAMEMSPYIEHILRDLVKRWKFENSAISIVDVADKFREAVSDEKTVLNLLLAFYGHESDLARAISLAKKDTASRVKAEHLQLTMTAGLKFENMETLVQYMTLYNKLYPKAHMDIQTYLWNHFADGEIVRMIADAMEMSPYIEHILRDLVKQWKFENSAISIVDVADKFREAVSDEKTVLNLLLAFYGHESDLARAISLAKKDTASRVKAEHLQLTMLTNWLQKWNPSNLWRDSTDDRGCNGDVPYIEHILRDLVKQWKFENSAISIVDIADKFREAVSDEKTVLNLLLAFYGHKSDLARAISLAKKDTASRVKAEHLQLTMLTNWLQKLEPVQFVHQILKPSDLRKVDLKFENMETLVQYMTLYNKLYPKAHMDIFIYIRHYFGDVEIVRMIADAMEMSPYIEHILRDLVKRWKFENSAISIVDVADKFREAVSDEKTVLYLLLAFYGHESDLARAPYL</sequence>
<evidence type="ECO:0000313" key="2">
    <source>
        <dbReference type="Proteomes" id="UP001162031"/>
    </source>
</evidence>
<dbReference type="EMBL" id="CANTFL010000400">
    <property type="protein sequence ID" value="CAI5722003.1"/>
    <property type="molecule type" value="Genomic_DNA"/>
</dbReference>
<dbReference type="Proteomes" id="UP001162031">
    <property type="component" value="Unassembled WGS sequence"/>
</dbReference>
<evidence type="ECO:0000313" key="1">
    <source>
        <dbReference type="EMBL" id="CAI5722003.1"/>
    </source>
</evidence>
<proteinExistence type="predicted"/>
<gene>
    <name evidence="1" type="ORF">HBR001_LOCUS2764</name>
</gene>
<name>A0AAV0TMH4_HYABA</name>
<reference evidence="1" key="1">
    <citation type="submission" date="2022-12" db="EMBL/GenBank/DDBJ databases">
        <authorList>
            <person name="Webb A."/>
        </authorList>
    </citation>
    <scope>NUCLEOTIDE SEQUENCE</scope>
    <source>
        <strain evidence="1">Hp1</strain>
    </source>
</reference>
<protein>
    <submittedName>
        <fullName evidence="1">Uncharacterized protein</fullName>
    </submittedName>
</protein>